<feature type="transmembrane region" description="Helical" evidence="1">
    <location>
        <begin position="35"/>
        <end position="53"/>
    </location>
</feature>
<keyword evidence="1" id="KW-0472">Membrane</keyword>
<evidence type="ECO:0000256" key="1">
    <source>
        <dbReference type="SAM" id="Phobius"/>
    </source>
</evidence>
<feature type="transmembrane region" description="Helical" evidence="1">
    <location>
        <begin position="65"/>
        <end position="87"/>
    </location>
</feature>
<keyword evidence="1" id="KW-0812">Transmembrane</keyword>
<feature type="transmembrane region" description="Helical" evidence="1">
    <location>
        <begin position="12"/>
        <end position="29"/>
    </location>
</feature>
<evidence type="ECO:0000313" key="3">
    <source>
        <dbReference type="Proteomes" id="UP000183255"/>
    </source>
</evidence>
<proteinExistence type="predicted"/>
<evidence type="ECO:0000313" key="2">
    <source>
        <dbReference type="EMBL" id="SDJ18350.1"/>
    </source>
</evidence>
<accession>A0A1G8RPL7</accession>
<organism evidence="2 3">
    <name type="scientific">Proteiniclasticum ruminis</name>
    <dbReference type="NCBI Taxonomy" id="398199"/>
    <lineage>
        <taxon>Bacteria</taxon>
        <taxon>Bacillati</taxon>
        <taxon>Bacillota</taxon>
        <taxon>Clostridia</taxon>
        <taxon>Eubacteriales</taxon>
        <taxon>Clostridiaceae</taxon>
        <taxon>Proteiniclasticum</taxon>
    </lineage>
</organism>
<sequence length="97" mass="11948">MKKWDEIFEQIFDTIFYSLLLWILFSGSITNRPTLLGFLFFYLNMVVFMKYQMKYLGKEKKKNSFVYFCSFMLFLLPIFYALIWGYFDINLMRFESL</sequence>
<protein>
    <submittedName>
        <fullName evidence="2">Uncharacterized protein</fullName>
    </submittedName>
</protein>
<keyword evidence="1" id="KW-1133">Transmembrane helix</keyword>
<dbReference type="RefSeq" id="WP_031577333.1">
    <property type="nucleotide sequence ID" value="NZ_DAMANS010000030.1"/>
</dbReference>
<reference evidence="2 3" key="1">
    <citation type="submission" date="2016-10" db="EMBL/GenBank/DDBJ databases">
        <authorList>
            <person name="de Groot N.N."/>
        </authorList>
    </citation>
    <scope>NUCLEOTIDE SEQUENCE [LARGE SCALE GENOMIC DNA]</scope>
    <source>
        <strain evidence="2 3">CGMCC 1.5058</strain>
    </source>
</reference>
<dbReference type="AlphaFoldDB" id="A0A1G8RPL7"/>
<dbReference type="EMBL" id="FNDZ01000009">
    <property type="protein sequence ID" value="SDJ18350.1"/>
    <property type="molecule type" value="Genomic_DNA"/>
</dbReference>
<dbReference type="Proteomes" id="UP000183255">
    <property type="component" value="Unassembled WGS sequence"/>
</dbReference>
<name>A0A1G8RPL7_9CLOT</name>
<gene>
    <name evidence="2" type="ORF">SAMN05421804_10927</name>
</gene>